<accession>A0A4Y2MUX1</accession>
<dbReference type="Proteomes" id="UP000499080">
    <property type="component" value="Unassembled WGS sequence"/>
</dbReference>
<dbReference type="EMBL" id="BGPR01008012">
    <property type="protein sequence ID" value="GBN30978.1"/>
    <property type="molecule type" value="Genomic_DNA"/>
</dbReference>
<feature type="compositionally biased region" description="Low complexity" evidence="1">
    <location>
        <begin position="580"/>
        <end position="590"/>
    </location>
</feature>
<feature type="compositionally biased region" description="Low complexity" evidence="1">
    <location>
        <begin position="770"/>
        <end position="782"/>
    </location>
</feature>
<feature type="compositionally biased region" description="Low complexity" evidence="1">
    <location>
        <begin position="632"/>
        <end position="642"/>
    </location>
</feature>
<feature type="compositionally biased region" description="Basic and acidic residues" evidence="1">
    <location>
        <begin position="826"/>
        <end position="838"/>
    </location>
</feature>
<feature type="compositionally biased region" description="Basic and acidic residues" evidence="1">
    <location>
        <begin position="783"/>
        <end position="792"/>
    </location>
</feature>
<keyword evidence="3" id="KW-1185">Reference proteome</keyword>
<protein>
    <submittedName>
        <fullName evidence="2">Uncharacterized protein</fullName>
    </submittedName>
</protein>
<feature type="region of interest" description="Disordered" evidence="1">
    <location>
        <begin position="575"/>
        <end position="613"/>
    </location>
</feature>
<feature type="compositionally biased region" description="Polar residues" evidence="1">
    <location>
        <begin position="734"/>
        <end position="750"/>
    </location>
</feature>
<feature type="compositionally biased region" description="Basic residues" evidence="1">
    <location>
        <begin position="893"/>
        <end position="902"/>
    </location>
</feature>
<comment type="caution">
    <text evidence="2">The sequence shown here is derived from an EMBL/GenBank/DDBJ whole genome shotgun (WGS) entry which is preliminary data.</text>
</comment>
<feature type="compositionally biased region" description="Polar residues" evidence="1">
    <location>
        <begin position="649"/>
        <end position="661"/>
    </location>
</feature>
<reference evidence="2 3" key="1">
    <citation type="journal article" date="2019" name="Sci. Rep.">
        <title>Orb-weaving spider Araneus ventricosus genome elucidates the spidroin gene catalogue.</title>
        <authorList>
            <person name="Kono N."/>
            <person name="Nakamura H."/>
            <person name="Ohtoshi R."/>
            <person name="Moran D.A.P."/>
            <person name="Shinohara A."/>
            <person name="Yoshida Y."/>
            <person name="Fujiwara M."/>
            <person name="Mori M."/>
            <person name="Tomita M."/>
            <person name="Arakawa K."/>
        </authorList>
    </citation>
    <scope>NUCLEOTIDE SEQUENCE [LARGE SCALE GENOMIC DNA]</scope>
</reference>
<feature type="region of interest" description="Disordered" evidence="1">
    <location>
        <begin position="629"/>
        <end position="669"/>
    </location>
</feature>
<organism evidence="2 3">
    <name type="scientific">Araneus ventricosus</name>
    <name type="common">Orbweaver spider</name>
    <name type="synonym">Epeira ventricosa</name>
    <dbReference type="NCBI Taxonomy" id="182803"/>
    <lineage>
        <taxon>Eukaryota</taxon>
        <taxon>Metazoa</taxon>
        <taxon>Ecdysozoa</taxon>
        <taxon>Arthropoda</taxon>
        <taxon>Chelicerata</taxon>
        <taxon>Arachnida</taxon>
        <taxon>Araneae</taxon>
        <taxon>Araneomorphae</taxon>
        <taxon>Entelegynae</taxon>
        <taxon>Araneoidea</taxon>
        <taxon>Araneidae</taxon>
        <taxon>Araneus</taxon>
    </lineage>
</organism>
<proteinExistence type="predicted"/>
<feature type="compositionally biased region" description="Basic and acidic residues" evidence="1">
    <location>
        <begin position="984"/>
        <end position="993"/>
    </location>
</feature>
<feature type="compositionally biased region" description="Low complexity" evidence="1">
    <location>
        <begin position="1025"/>
        <end position="1037"/>
    </location>
</feature>
<evidence type="ECO:0000256" key="1">
    <source>
        <dbReference type="SAM" id="MobiDB-lite"/>
    </source>
</evidence>
<gene>
    <name evidence="2" type="ORF">AVEN_153831_1</name>
</gene>
<feature type="compositionally biased region" description="Low complexity" evidence="1">
    <location>
        <begin position="958"/>
        <end position="971"/>
    </location>
</feature>
<dbReference type="OrthoDB" id="10676318at2759"/>
<feature type="compositionally biased region" description="Low complexity" evidence="1">
    <location>
        <begin position="793"/>
        <end position="802"/>
    </location>
</feature>
<feature type="compositionally biased region" description="Polar residues" evidence="1">
    <location>
        <begin position="598"/>
        <end position="609"/>
    </location>
</feature>
<feature type="region of interest" description="Disordered" evidence="1">
    <location>
        <begin position="734"/>
        <end position="1057"/>
    </location>
</feature>
<feature type="compositionally biased region" description="Basic residues" evidence="1">
    <location>
        <begin position="1048"/>
        <end position="1057"/>
    </location>
</feature>
<evidence type="ECO:0000313" key="3">
    <source>
        <dbReference type="Proteomes" id="UP000499080"/>
    </source>
</evidence>
<evidence type="ECO:0000313" key="2">
    <source>
        <dbReference type="EMBL" id="GBN30978.1"/>
    </source>
</evidence>
<sequence length="1057" mass="116078">MEVDRNLDNNLAANTENISRQIRFDLPTESQENKMSSSFGLAAQRNVPKSDIFCSRHESSENIMASKEAGRTSFGSLTREPLRSLKKRISFHDELPSVKTTEIDMEVEIIDRPEEATKEASPQKDSSLPQVETITDLDREGETGMPLASFASNSKISQPVIDITQADSSICKASEPVDDDVEILLEVQGCTQPFHRSNLNPQLLLRSDFPDSKEQEGTFLEGFQSGLLSGNKSSTSFGKKDASPVHSTASEDCLIIEQTLVDDHSENEAFYSPCSDNLNFTRASFTFSEPVTLFQEGSDAPAVQGESGIIVENSFSYDLPEQRPGEINRTISFDFSEPSEDILDHRAASLSSDSKFSGAENDIGQLIEDSSENSKPMCATFSFTENVYSTKTEGIISHSSEGKFAEKSSGNNFATELEQPHIQVEGAAVPKLKFAFSKTTGEYIAVSDEKAVEMEITESSKCETVLDPLSSSESSISQDKFTFAKPAEDFSTIFGNKNFEAISNNNKCVTTAEPSTAGETEAVYKHTFTFSKPLSTKVIKEIEIPGSRDFEVDLTDDNKPEAAVELPATVKSNSARKPRFTFSKPSSTKSSEVKTAVGNRNSEMNISESNKSEAAPEFLAMEENRTVPKPRFTFSKPSSTKSSEVKTAVGNSDSEMNISESNKSEAAPELLSVEENRTVPKHRFTFSKPVPLKPSGELCSASEDKDSKMDITESSVTTSQRFTFRKPILLSEENVSSSERQTSTIVPKSNEQIEKKQVPITETNTRTSRKTFVFTRSKSSSKTSDDEVKQESENPSNINESSSKTDFLLSDTAGTYEEFSSSLKKNVSDEGTSEKSDPKTLLSSPCSAADPESQIQGASLPTADDKSKTNTLKKKNSSKEKADKSTVTTPAISKKKKGKGKSSQKIEFSFAEPTSPATPEILEILAKSPEGPLPSFMFSPPMTRGRLRKKRMDETMGSSFSSVASEMSFVSRPPPMDSILEGIMQDKKLEPRRTSNTTTKKRTAARKPRSESRLEMSSILDESKVSSPSKKTSPKNTSARHSMVLRQTKVKHKPENL</sequence>
<dbReference type="AlphaFoldDB" id="A0A4Y2MUX1"/>
<name>A0A4Y2MUX1_ARAVE</name>